<feature type="region of interest" description="Disordered" evidence="1">
    <location>
        <begin position="73"/>
        <end position="102"/>
    </location>
</feature>
<evidence type="ECO:0000256" key="1">
    <source>
        <dbReference type="SAM" id="MobiDB-lite"/>
    </source>
</evidence>
<accession>A0A2B7ZAE4</accession>
<feature type="region of interest" description="Disordered" evidence="1">
    <location>
        <begin position="1"/>
        <end position="52"/>
    </location>
</feature>
<dbReference type="Proteomes" id="UP000226031">
    <property type="component" value="Unassembled WGS sequence"/>
</dbReference>
<feature type="compositionally biased region" description="Gly residues" evidence="1">
    <location>
        <begin position="74"/>
        <end position="92"/>
    </location>
</feature>
<organism evidence="2 3">
    <name type="scientific">[Emmonsia] crescens</name>
    <dbReference type="NCBI Taxonomy" id="73230"/>
    <lineage>
        <taxon>Eukaryota</taxon>
        <taxon>Fungi</taxon>
        <taxon>Dikarya</taxon>
        <taxon>Ascomycota</taxon>
        <taxon>Pezizomycotina</taxon>
        <taxon>Eurotiomycetes</taxon>
        <taxon>Eurotiomycetidae</taxon>
        <taxon>Onygenales</taxon>
        <taxon>Ajellomycetaceae</taxon>
        <taxon>Emergomyces</taxon>
    </lineage>
</organism>
<feature type="compositionally biased region" description="Acidic residues" evidence="1">
    <location>
        <begin position="42"/>
        <end position="52"/>
    </location>
</feature>
<evidence type="ECO:0000313" key="3">
    <source>
        <dbReference type="Proteomes" id="UP000226031"/>
    </source>
</evidence>
<name>A0A2B7ZAE4_9EURO</name>
<protein>
    <submittedName>
        <fullName evidence="2">Uncharacterized protein</fullName>
    </submittedName>
</protein>
<comment type="caution">
    <text evidence="2">The sequence shown here is derived from an EMBL/GenBank/DDBJ whole genome shotgun (WGS) entry which is preliminary data.</text>
</comment>
<gene>
    <name evidence="2" type="ORF">GX50_06293</name>
</gene>
<feature type="compositionally biased region" description="Basic and acidic residues" evidence="1">
    <location>
        <begin position="29"/>
        <end position="40"/>
    </location>
</feature>
<dbReference type="AlphaFoldDB" id="A0A2B7ZAE4"/>
<sequence length="107" mass="11101">MDSRARLSKSSGLRNRAYGGLETVASTTEAKDGSREKGYIDSDSDQAGNDDEYEDVIESGRWPWVSCWSEGGERGVVGVGGGSGGGGGGGGGGEEEVEEEKVRLVLV</sequence>
<proteinExistence type="predicted"/>
<keyword evidence="3" id="KW-1185">Reference proteome</keyword>
<evidence type="ECO:0000313" key="2">
    <source>
        <dbReference type="EMBL" id="PGH30936.1"/>
    </source>
</evidence>
<dbReference type="EMBL" id="PDND01000149">
    <property type="protein sequence ID" value="PGH30936.1"/>
    <property type="molecule type" value="Genomic_DNA"/>
</dbReference>
<reference evidence="2 3" key="1">
    <citation type="submission" date="2017-10" db="EMBL/GenBank/DDBJ databases">
        <title>Comparative genomics in systemic dimorphic fungi from Ajellomycetaceae.</title>
        <authorList>
            <person name="Munoz J.F."/>
            <person name="Mcewen J.G."/>
            <person name="Clay O.K."/>
            <person name="Cuomo C.A."/>
        </authorList>
    </citation>
    <scope>NUCLEOTIDE SEQUENCE [LARGE SCALE GENOMIC DNA]</scope>
    <source>
        <strain evidence="2 3">UAMH4076</strain>
    </source>
</reference>